<sequence>MKTISFIAGLLALALLWAGPFLSTWQESFAAHMFAHMGVVAIAAPLISIGLSTRIAVKPFLVLIASLSELFVVWGWHLPAARLWATTSAFATILEQSMFLAAGLFLWLTALASADQSKESSASGALALLLTSVHMTLLGALLSLASYPLFNVGEVTCFGLVLDASQDQALGGVIMLLAGAVVYLAGGVFLLSRLLSGERQGKRVIR</sequence>
<reference evidence="7 8" key="1">
    <citation type="submission" date="2016-10" db="EMBL/GenBank/DDBJ databases">
        <title>The Draft Genome Sequence of the Potato Rhizosphere Bacteria Ochrobactrum sp. IPA7.2.</title>
        <authorList>
            <person name="Gogoleva N.E."/>
            <person name="Khlopko Y.A."/>
            <person name="Burygin G.L."/>
            <person name="Plotnikov A.O."/>
        </authorList>
    </citation>
    <scope>NUCLEOTIDE SEQUENCE [LARGE SCALE GENOMIC DNA]</scope>
    <source>
        <strain evidence="7 8">IPA7.2</strain>
    </source>
</reference>
<evidence type="ECO:0000256" key="4">
    <source>
        <dbReference type="ARBA" id="ARBA00022989"/>
    </source>
</evidence>
<protein>
    <submittedName>
        <fullName evidence="7">Uncharacterized protein</fullName>
    </submittedName>
</protein>
<feature type="transmembrane region" description="Helical" evidence="6">
    <location>
        <begin position="34"/>
        <end position="53"/>
    </location>
</feature>
<evidence type="ECO:0000256" key="2">
    <source>
        <dbReference type="ARBA" id="ARBA00022475"/>
    </source>
</evidence>
<feature type="transmembrane region" description="Helical" evidence="6">
    <location>
        <begin position="126"/>
        <end position="150"/>
    </location>
</feature>
<comment type="caution">
    <text evidence="7">The sequence shown here is derived from an EMBL/GenBank/DDBJ whole genome shotgun (WGS) entry which is preliminary data.</text>
</comment>
<keyword evidence="3 6" id="KW-0812">Transmembrane</keyword>
<keyword evidence="4 6" id="KW-1133">Transmembrane helix</keyword>
<gene>
    <name evidence="7" type="ORF">BLA27_07370</name>
</gene>
<accession>A0A1J6I1B5</accession>
<comment type="subcellular location">
    <subcellularLocation>
        <location evidence="1">Cell membrane</location>
        <topology evidence="1">Multi-pass membrane protein</topology>
    </subcellularLocation>
</comment>
<evidence type="ECO:0000313" key="8">
    <source>
        <dbReference type="Proteomes" id="UP000182985"/>
    </source>
</evidence>
<evidence type="ECO:0000313" key="7">
    <source>
        <dbReference type="EMBL" id="OIS94319.1"/>
    </source>
</evidence>
<dbReference type="AlphaFoldDB" id="A0A1J6I1B5"/>
<feature type="transmembrane region" description="Helical" evidence="6">
    <location>
        <begin position="60"/>
        <end position="77"/>
    </location>
</feature>
<evidence type="ECO:0000256" key="5">
    <source>
        <dbReference type="ARBA" id="ARBA00023136"/>
    </source>
</evidence>
<dbReference type="Proteomes" id="UP000182985">
    <property type="component" value="Unassembled WGS sequence"/>
</dbReference>
<feature type="transmembrane region" description="Helical" evidence="6">
    <location>
        <begin position="97"/>
        <end position="114"/>
    </location>
</feature>
<keyword evidence="5 6" id="KW-0472">Membrane</keyword>
<organism evidence="7 8">
    <name type="scientific">Brucella cytisi</name>
    <dbReference type="NCBI Taxonomy" id="407152"/>
    <lineage>
        <taxon>Bacteria</taxon>
        <taxon>Pseudomonadati</taxon>
        <taxon>Pseudomonadota</taxon>
        <taxon>Alphaproteobacteria</taxon>
        <taxon>Hyphomicrobiales</taxon>
        <taxon>Brucellaceae</taxon>
        <taxon>Brucella/Ochrobactrum group</taxon>
        <taxon>Brucella</taxon>
    </lineage>
</organism>
<dbReference type="Pfam" id="PF09678">
    <property type="entry name" value="Caa3_CtaG"/>
    <property type="match status" value="1"/>
</dbReference>
<dbReference type="EMBL" id="MOEC01000005">
    <property type="protein sequence ID" value="OIS94319.1"/>
    <property type="molecule type" value="Genomic_DNA"/>
</dbReference>
<keyword evidence="2" id="KW-1003">Cell membrane</keyword>
<feature type="transmembrane region" description="Helical" evidence="6">
    <location>
        <begin position="170"/>
        <end position="196"/>
    </location>
</feature>
<name>A0A1J6I1B5_9HYPH</name>
<dbReference type="InterPro" id="IPR019108">
    <property type="entry name" value="Caa3_assmbl_CtaG-rel"/>
</dbReference>
<keyword evidence="8" id="KW-1185">Reference proteome</keyword>
<dbReference type="GO" id="GO:0005886">
    <property type="term" value="C:plasma membrane"/>
    <property type="evidence" value="ECO:0007669"/>
    <property type="project" value="UniProtKB-SubCell"/>
</dbReference>
<proteinExistence type="predicted"/>
<dbReference type="OrthoDB" id="259025at2"/>
<evidence type="ECO:0000256" key="1">
    <source>
        <dbReference type="ARBA" id="ARBA00004651"/>
    </source>
</evidence>
<evidence type="ECO:0000256" key="6">
    <source>
        <dbReference type="SAM" id="Phobius"/>
    </source>
</evidence>
<evidence type="ECO:0000256" key="3">
    <source>
        <dbReference type="ARBA" id="ARBA00022692"/>
    </source>
</evidence>